<keyword evidence="10 12" id="KW-0289">Folate biosynthesis</keyword>
<feature type="domain" description="Pterin-binding" evidence="13">
    <location>
        <begin position="72"/>
        <end position="326"/>
    </location>
</feature>
<dbReference type="Proteomes" id="UP000199328">
    <property type="component" value="Unassembled WGS sequence"/>
</dbReference>
<gene>
    <name evidence="14" type="ORF">SAMN05216257_103306</name>
</gene>
<sequence>MRVYYRPIPMTDPARPAGALALAGGWCWFDRVERIARGAEPEVVPLEAAPPEVLERLTAPRPSLAGLDLSRPRVMAILNVTPDSFSDGGRFAAREAAVAQGLRLAEGGADIIDVGGESTRPGADTVPAAEEIARVVPVISELAPRIAAPISIDTRKAAVAEAAFAAGAGILNDVAALGFDPALGPLAARAGVPVCLMHAQGDPKTMQADPRYDDVLLDVYDFLEARIAAAEALGIPRARIMVDPGIGFGKTVEHNLALLRRISLFHALGCPVLLGASRKRFIGVIGRAPETGERLPGSLAVALSAVRQGVQIVRVHDSLETIQALRLDRALVTPDA</sequence>
<dbReference type="GO" id="GO:0005829">
    <property type="term" value="C:cytosol"/>
    <property type="evidence" value="ECO:0007669"/>
    <property type="project" value="TreeGrafter"/>
</dbReference>
<evidence type="ECO:0000256" key="2">
    <source>
        <dbReference type="ARBA" id="ARBA00001946"/>
    </source>
</evidence>
<dbReference type="GO" id="GO:0046872">
    <property type="term" value="F:metal ion binding"/>
    <property type="evidence" value="ECO:0007669"/>
    <property type="project" value="UniProtKB-KW"/>
</dbReference>
<dbReference type="GO" id="GO:0046656">
    <property type="term" value="P:folic acid biosynthetic process"/>
    <property type="evidence" value="ECO:0007669"/>
    <property type="project" value="UniProtKB-KW"/>
</dbReference>
<evidence type="ECO:0000256" key="9">
    <source>
        <dbReference type="ARBA" id="ARBA00022842"/>
    </source>
</evidence>
<dbReference type="AlphaFoldDB" id="A0A1G9D0S3"/>
<dbReference type="Pfam" id="PF00809">
    <property type="entry name" value="Pterin_bind"/>
    <property type="match status" value="1"/>
</dbReference>
<dbReference type="InterPro" id="IPR045031">
    <property type="entry name" value="DHP_synth-like"/>
</dbReference>
<dbReference type="STRING" id="990712.SAMN05216257_103306"/>
<comment type="cofactor">
    <cofactor evidence="2 12">
        <name>Mg(2+)</name>
        <dbReference type="ChEBI" id="CHEBI:18420"/>
    </cofactor>
</comment>
<dbReference type="EC" id="2.5.1.15" evidence="5 12"/>
<proteinExistence type="inferred from homology"/>
<name>A0A1G9D0S3_9RHOB</name>
<keyword evidence="9 12" id="KW-0460">Magnesium</keyword>
<comment type="similarity">
    <text evidence="4 12">Belongs to the DHPS family.</text>
</comment>
<evidence type="ECO:0000256" key="11">
    <source>
        <dbReference type="ARBA" id="ARBA00030193"/>
    </source>
</evidence>
<comment type="function">
    <text evidence="12">Catalyzes the condensation of para-aminobenzoate (pABA) with 6-hydroxymethyl-7,8-dihydropterin diphosphate (DHPt-PP) to form 7,8-dihydropteroate (H2Pte), the immediate precursor of folate derivatives.</text>
</comment>
<evidence type="ECO:0000256" key="12">
    <source>
        <dbReference type="RuleBase" id="RU361205"/>
    </source>
</evidence>
<dbReference type="PANTHER" id="PTHR20941">
    <property type="entry name" value="FOLATE SYNTHESIS PROTEINS"/>
    <property type="match status" value="1"/>
</dbReference>
<dbReference type="Gene3D" id="3.20.20.20">
    <property type="entry name" value="Dihydropteroate synthase-like"/>
    <property type="match status" value="1"/>
</dbReference>
<dbReference type="SUPFAM" id="SSF51717">
    <property type="entry name" value="Dihydropteroate synthetase-like"/>
    <property type="match status" value="1"/>
</dbReference>
<comment type="catalytic activity">
    <reaction evidence="1">
        <text>(7,8-dihydropterin-6-yl)methyl diphosphate + 4-aminobenzoate = 7,8-dihydropteroate + diphosphate</text>
        <dbReference type="Rhea" id="RHEA:19949"/>
        <dbReference type="ChEBI" id="CHEBI:17836"/>
        <dbReference type="ChEBI" id="CHEBI:17839"/>
        <dbReference type="ChEBI" id="CHEBI:33019"/>
        <dbReference type="ChEBI" id="CHEBI:72950"/>
        <dbReference type="EC" id="2.5.1.15"/>
    </reaction>
</comment>
<dbReference type="PROSITE" id="PS00793">
    <property type="entry name" value="DHPS_2"/>
    <property type="match status" value="1"/>
</dbReference>
<dbReference type="RefSeq" id="WP_092500040.1">
    <property type="nucleotide sequence ID" value="NZ_FNFV01000003.1"/>
</dbReference>
<evidence type="ECO:0000256" key="6">
    <source>
        <dbReference type="ARBA" id="ARBA00016919"/>
    </source>
</evidence>
<evidence type="ECO:0000313" key="14">
    <source>
        <dbReference type="EMBL" id="SDK57538.1"/>
    </source>
</evidence>
<dbReference type="UniPathway" id="UPA00077">
    <property type="reaction ID" value="UER00156"/>
</dbReference>
<dbReference type="InterPro" id="IPR006390">
    <property type="entry name" value="DHP_synth_dom"/>
</dbReference>
<dbReference type="FunFam" id="3.20.20.20:FF:000006">
    <property type="entry name" value="Dihydropteroate synthase"/>
    <property type="match status" value="1"/>
</dbReference>
<dbReference type="GO" id="GO:0004156">
    <property type="term" value="F:dihydropteroate synthase activity"/>
    <property type="evidence" value="ECO:0007669"/>
    <property type="project" value="UniProtKB-EC"/>
</dbReference>
<protein>
    <recommendedName>
        <fullName evidence="6 12">Dihydropteroate synthase</fullName>
        <shortName evidence="12">DHPS</shortName>
        <ecNumber evidence="5 12">2.5.1.15</ecNumber>
    </recommendedName>
    <alternativeName>
        <fullName evidence="11 12">Dihydropteroate pyrophosphorylase</fullName>
    </alternativeName>
</protein>
<accession>A0A1G9D0S3</accession>
<evidence type="ECO:0000256" key="3">
    <source>
        <dbReference type="ARBA" id="ARBA00004763"/>
    </source>
</evidence>
<keyword evidence="7 12" id="KW-0808">Transferase</keyword>
<dbReference type="PANTHER" id="PTHR20941:SF1">
    <property type="entry name" value="FOLIC ACID SYNTHESIS PROTEIN FOL1"/>
    <property type="match status" value="1"/>
</dbReference>
<evidence type="ECO:0000256" key="7">
    <source>
        <dbReference type="ARBA" id="ARBA00022679"/>
    </source>
</evidence>
<dbReference type="OrthoDB" id="9811744at2"/>
<dbReference type="PROSITE" id="PS50972">
    <property type="entry name" value="PTERIN_BINDING"/>
    <property type="match status" value="1"/>
</dbReference>
<reference evidence="15" key="1">
    <citation type="submission" date="2016-10" db="EMBL/GenBank/DDBJ databases">
        <authorList>
            <person name="Varghese N."/>
            <person name="Submissions S."/>
        </authorList>
    </citation>
    <scope>NUCLEOTIDE SEQUENCE [LARGE SCALE GENOMIC DNA]</scope>
    <source>
        <strain evidence="15">CGMCC 1.10789</strain>
    </source>
</reference>
<dbReference type="PROSITE" id="PS00792">
    <property type="entry name" value="DHPS_1"/>
    <property type="match status" value="1"/>
</dbReference>
<dbReference type="EMBL" id="FNFV01000003">
    <property type="protein sequence ID" value="SDK57538.1"/>
    <property type="molecule type" value="Genomic_DNA"/>
</dbReference>
<evidence type="ECO:0000256" key="8">
    <source>
        <dbReference type="ARBA" id="ARBA00022723"/>
    </source>
</evidence>
<evidence type="ECO:0000256" key="10">
    <source>
        <dbReference type="ARBA" id="ARBA00022909"/>
    </source>
</evidence>
<dbReference type="NCBIfam" id="TIGR01496">
    <property type="entry name" value="DHPS"/>
    <property type="match status" value="1"/>
</dbReference>
<dbReference type="CDD" id="cd00739">
    <property type="entry name" value="DHPS"/>
    <property type="match status" value="1"/>
</dbReference>
<evidence type="ECO:0000256" key="4">
    <source>
        <dbReference type="ARBA" id="ARBA00009503"/>
    </source>
</evidence>
<comment type="pathway">
    <text evidence="3 12">Cofactor biosynthesis; tetrahydrofolate biosynthesis; 7,8-dihydrofolate from 2-amino-4-hydroxy-6-hydroxymethyl-7,8-dihydropteridine diphosphate and 4-aminobenzoate: step 1/2.</text>
</comment>
<keyword evidence="15" id="KW-1185">Reference proteome</keyword>
<evidence type="ECO:0000256" key="1">
    <source>
        <dbReference type="ARBA" id="ARBA00000012"/>
    </source>
</evidence>
<evidence type="ECO:0000259" key="13">
    <source>
        <dbReference type="PROSITE" id="PS50972"/>
    </source>
</evidence>
<evidence type="ECO:0000256" key="5">
    <source>
        <dbReference type="ARBA" id="ARBA00012458"/>
    </source>
</evidence>
<keyword evidence="8 12" id="KW-0479">Metal-binding</keyword>
<organism evidence="14 15">
    <name type="scientific">Meinhardsimonia xiamenensis</name>
    <dbReference type="NCBI Taxonomy" id="990712"/>
    <lineage>
        <taxon>Bacteria</taxon>
        <taxon>Pseudomonadati</taxon>
        <taxon>Pseudomonadota</taxon>
        <taxon>Alphaproteobacteria</taxon>
        <taxon>Rhodobacterales</taxon>
        <taxon>Paracoccaceae</taxon>
        <taxon>Meinhardsimonia</taxon>
    </lineage>
</organism>
<dbReference type="GO" id="GO:0046654">
    <property type="term" value="P:tetrahydrofolate biosynthetic process"/>
    <property type="evidence" value="ECO:0007669"/>
    <property type="project" value="UniProtKB-UniPathway"/>
</dbReference>
<dbReference type="InterPro" id="IPR011005">
    <property type="entry name" value="Dihydropteroate_synth-like_sf"/>
</dbReference>
<evidence type="ECO:0000313" key="15">
    <source>
        <dbReference type="Proteomes" id="UP000199328"/>
    </source>
</evidence>
<dbReference type="InterPro" id="IPR000489">
    <property type="entry name" value="Pterin-binding_dom"/>
</dbReference>